<evidence type="ECO:0000256" key="1">
    <source>
        <dbReference type="SAM" id="MobiDB-lite"/>
    </source>
</evidence>
<sequence length="361" mass="38940">MPRTDWLQKNDYRAYPLVENDFTLSPVGSSSSGMPEELPRRGLVDAGFVLGIDSHFELGEDTVYLHSVIKTAWSVTFRFRANYSESVRDFLRCYEWLFEFELDTPFGATRFVDATHIDTGLSNPLRGQGFVTIGNLNEIADIMDGEWLLVAQPEVEPGLLQSLVSTYAKSINAANEPRPCPPECPCPPSSSSSPSASSPSSSSLSSSSSSSSSESSESSESSSSLSSEEPCDDPPPIVPDPDFAAPVALPESTEYLGHVKLKPGFNCRLTVSEDDNAIEIGAGEAYGEGQQCTTPDLRTDDYGVIREDVCLPCRGPIYTVNSQADGATALRLVGGPGVVIIPRPSEHEILISLDEEGICEL</sequence>
<feature type="compositionally biased region" description="Pro residues" evidence="1">
    <location>
        <begin position="178"/>
        <end position="188"/>
    </location>
</feature>
<organism evidence="2">
    <name type="scientific">marine sediment metagenome</name>
    <dbReference type="NCBI Taxonomy" id="412755"/>
    <lineage>
        <taxon>unclassified sequences</taxon>
        <taxon>metagenomes</taxon>
        <taxon>ecological metagenomes</taxon>
    </lineage>
</organism>
<gene>
    <name evidence="2" type="ORF">LCGC14_0603940</name>
</gene>
<accession>A0A0F9REL1</accession>
<name>A0A0F9REL1_9ZZZZ</name>
<dbReference type="AlphaFoldDB" id="A0A0F9REL1"/>
<comment type="caution">
    <text evidence="2">The sequence shown here is derived from an EMBL/GenBank/DDBJ whole genome shotgun (WGS) entry which is preliminary data.</text>
</comment>
<feature type="compositionally biased region" description="Low complexity" evidence="1">
    <location>
        <begin position="189"/>
        <end position="228"/>
    </location>
</feature>
<dbReference type="EMBL" id="LAZR01000978">
    <property type="protein sequence ID" value="KKN53294.1"/>
    <property type="molecule type" value="Genomic_DNA"/>
</dbReference>
<proteinExistence type="predicted"/>
<reference evidence="2" key="1">
    <citation type="journal article" date="2015" name="Nature">
        <title>Complex archaea that bridge the gap between prokaryotes and eukaryotes.</title>
        <authorList>
            <person name="Spang A."/>
            <person name="Saw J.H."/>
            <person name="Jorgensen S.L."/>
            <person name="Zaremba-Niedzwiedzka K."/>
            <person name="Martijn J."/>
            <person name="Lind A.E."/>
            <person name="van Eijk R."/>
            <person name="Schleper C."/>
            <person name="Guy L."/>
            <person name="Ettema T.J."/>
        </authorList>
    </citation>
    <scope>NUCLEOTIDE SEQUENCE</scope>
</reference>
<evidence type="ECO:0000313" key="2">
    <source>
        <dbReference type="EMBL" id="KKN53294.1"/>
    </source>
</evidence>
<feature type="region of interest" description="Disordered" evidence="1">
    <location>
        <begin position="177"/>
        <end position="245"/>
    </location>
</feature>
<protein>
    <submittedName>
        <fullName evidence="2">Uncharacterized protein</fullName>
    </submittedName>
</protein>